<evidence type="ECO:0000313" key="3">
    <source>
        <dbReference type="EMBL" id="SEM31518.1"/>
    </source>
</evidence>
<dbReference type="InterPro" id="IPR001296">
    <property type="entry name" value="Glyco_trans_1"/>
</dbReference>
<dbReference type="PANTHER" id="PTHR46401">
    <property type="entry name" value="GLYCOSYLTRANSFERASE WBBK-RELATED"/>
    <property type="match status" value="1"/>
</dbReference>
<comment type="caution">
    <text evidence="3">The sequence shown here is derived from an EMBL/GenBank/DDBJ whole genome shotgun (WGS) entry which is preliminary data.</text>
</comment>
<dbReference type="Proteomes" id="UP000182089">
    <property type="component" value="Unassembled WGS sequence"/>
</dbReference>
<evidence type="ECO:0000313" key="4">
    <source>
        <dbReference type="Proteomes" id="UP000182089"/>
    </source>
</evidence>
<accession>A0ABY1A8X2</accession>
<keyword evidence="1" id="KW-0808">Transferase</keyword>
<proteinExistence type="predicted"/>
<protein>
    <submittedName>
        <fullName evidence="3">Glycosyltransferase involved in cell wall bisynthesis</fullName>
    </submittedName>
</protein>
<sequence length="353" mass="40720">MTDRLIIVVNDVAAAPNAGGVFSILEDFYKDVVKSDTKNQWFFLLSGRYFEETENVKIIVKNDLKKSRVKKFLYESLYGKNEINKLNPDVYISLQNISTIGVKAKKKITYVHTPVPFQRMKNYSPFKSGERSLWMYQDVVGGLIKKSLKKERPTIIVQTQWMKEELLKRNIALEKDVIVSWPMVPKTNGEKFEGEGTEFFYPTSQYQYKNYQLIYDAVNILHNEGINNFNVELTLPENSNEKLQGITFIGHIKREEVYKKYTKKILIFPSYMETFGLPLIEAAIRGDIIYAADTPFGHELLDGYNNVYYFKYNDASTLADLMRSSINGKIVSDGTVKKQSDSSSVYKLIMNLI</sequence>
<dbReference type="Pfam" id="PF00534">
    <property type="entry name" value="Glycos_transf_1"/>
    <property type="match status" value="1"/>
</dbReference>
<name>A0ABY1A8X2_9LACO</name>
<reference evidence="3 4" key="1">
    <citation type="submission" date="2016-10" db="EMBL/GenBank/DDBJ databases">
        <authorList>
            <person name="Varghese N."/>
            <person name="Submissions S."/>
        </authorList>
    </citation>
    <scope>NUCLEOTIDE SEQUENCE [LARGE SCALE GENOMIC DNA]</scope>
    <source>
        <strain evidence="3 4">WC1T17</strain>
    </source>
</reference>
<dbReference type="SUPFAM" id="SSF53756">
    <property type="entry name" value="UDP-Glycosyltransferase/glycogen phosphorylase"/>
    <property type="match status" value="1"/>
</dbReference>
<dbReference type="EMBL" id="FOCC01000001">
    <property type="protein sequence ID" value="SEM31518.1"/>
    <property type="molecule type" value="Genomic_DNA"/>
</dbReference>
<gene>
    <name evidence="3" type="ORF">SAMN05216431_10159</name>
</gene>
<evidence type="ECO:0000256" key="1">
    <source>
        <dbReference type="ARBA" id="ARBA00022679"/>
    </source>
</evidence>
<evidence type="ECO:0000259" key="2">
    <source>
        <dbReference type="Pfam" id="PF00534"/>
    </source>
</evidence>
<dbReference type="PANTHER" id="PTHR46401:SF2">
    <property type="entry name" value="GLYCOSYLTRANSFERASE WBBK-RELATED"/>
    <property type="match status" value="1"/>
</dbReference>
<organism evidence="3 4">
    <name type="scientific">Ligilactobacillus ruminis</name>
    <dbReference type="NCBI Taxonomy" id="1623"/>
    <lineage>
        <taxon>Bacteria</taxon>
        <taxon>Bacillati</taxon>
        <taxon>Bacillota</taxon>
        <taxon>Bacilli</taxon>
        <taxon>Lactobacillales</taxon>
        <taxon>Lactobacillaceae</taxon>
        <taxon>Ligilactobacillus</taxon>
    </lineage>
</organism>
<feature type="domain" description="Glycosyl transferase family 1" evidence="2">
    <location>
        <begin position="244"/>
        <end position="328"/>
    </location>
</feature>
<dbReference type="Gene3D" id="3.40.50.2000">
    <property type="entry name" value="Glycogen Phosphorylase B"/>
    <property type="match status" value="1"/>
</dbReference>